<accession>A0A223VAQ1</accession>
<evidence type="ECO:0000313" key="2">
    <source>
        <dbReference type="Proteomes" id="UP000215244"/>
    </source>
</evidence>
<protein>
    <submittedName>
        <fullName evidence="1">Uncharacterized protein</fullName>
    </submittedName>
</protein>
<dbReference type="Pfam" id="PF19589">
    <property type="entry name" value="DUF6095"/>
    <property type="match status" value="1"/>
</dbReference>
<dbReference type="EMBL" id="CP022957">
    <property type="protein sequence ID" value="ASV31939.1"/>
    <property type="molecule type" value="Genomic_DNA"/>
</dbReference>
<dbReference type="InterPro" id="IPR046077">
    <property type="entry name" value="DUF6095"/>
</dbReference>
<dbReference type="KEGG" id="marb:CJ263_17915"/>
<reference evidence="1 2" key="1">
    <citation type="submission" date="2017-08" db="EMBL/GenBank/DDBJ databases">
        <title>The complete genome sequence of Maribacter sp. B1, isolated from deep-sea sediment.</title>
        <authorList>
            <person name="Wu Y.-H."/>
            <person name="Cheng H."/>
            <person name="Xu X.-W."/>
        </authorList>
    </citation>
    <scope>NUCLEOTIDE SEQUENCE [LARGE SCALE GENOMIC DNA]</scope>
    <source>
        <strain evidence="1 2">B1</strain>
    </source>
</reference>
<name>A0A223VAQ1_9FLAO</name>
<dbReference type="Proteomes" id="UP000215244">
    <property type="component" value="Chromosome"/>
</dbReference>
<keyword evidence="2" id="KW-1185">Reference proteome</keyword>
<sequence>MRTDKEMMVKGIKKLAFTILLMFLAPVVIWQAFKNEGHPFYWPVLVIGLILAIYAIYSGFKGIQIIVDALFGGNSRKRD</sequence>
<dbReference type="OrthoDB" id="1447634at2"/>
<gene>
    <name evidence="1" type="ORF">CJ263_17915</name>
</gene>
<evidence type="ECO:0000313" key="1">
    <source>
        <dbReference type="EMBL" id="ASV31939.1"/>
    </source>
</evidence>
<proteinExistence type="predicted"/>
<organism evidence="1 2">
    <name type="scientific">Maribacter cobaltidurans</name>
    <dbReference type="NCBI Taxonomy" id="1178778"/>
    <lineage>
        <taxon>Bacteria</taxon>
        <taxon>Pseudomonadati</taxon>
        <taxon>Bacteroidota</taxon>
        <taxon>Flavobacteriia</taxon>
        <taxon>Flavobacteriales</taxon>
        <taxon>Flavobacteriaceae</taxon>
        <taxon>Maribacter</taxon>
    </lineage>
</organism>
<dbReference type="AlphaFoldDB" id="A0A223VAQ1"/>
<dbReference type="RefSeq" id="WP_094998524.1">
    <property type="nucleotide sequence ID" value="NZ_BMJL01000005.1"/>
</dbReference>